<dbReference type="Proteomes" id="UP000799757">
    <property type="component" value="Unassembled WGS sequence"/>
</dbReference>
<dbReference type="EMBL" id="MU001830">
    <property type="protein sequence ID" value="KAF2796477.1"/>
    <property type="molecule type" value="Genomic_DNA"/>
</dbReference>
<dbReference type="AlphaFoldDB" id="A0A6A6XLQ1"/>
<keyword evidence="4" id="KW-1185">Reference proteome</keyword>
<dbReference type="InterPro" id="IPR027417">
    <property type="entry name" value="P-loop_NTPase"/>
</dbReference>
<feature type="non-terminal residue" evidence="3">
    <location>
        <position position="271"/>
    </location>
</feature>
<dbReference type="Gene3D" id="3.40.50.300">
    <property type="entry name" value="P-loop containing nucleotide triphosphate hydrolases"/>
    <property type="match status" value="1"/>
</dbReference>
<evidence type="ECO:0000313" key="4">
    <source>
        <dbReference type="Proteomes" id="UP000799757"/>
    </source>
</evidence>
<keyword evidence="1" id="KW-0175">Coiled coil</keyword>
<organism evidence="3 4">
    <name type="scientific">Melanomma pulvis-pyrius CBS 109.77</name>
    <dbReference type="NCBI Taxonomy" id="1314802"/>
    <lineage>
        <taxon>Eukaryota</taxon>
        <taxon>Fungi</taxon>
        <taxon>Dikarya</taxon>
        <taxon>Ascomycota</taxon>
        <taxon>Pezizomycotina</taxon>
        <taxon>Dothideomycetes</taxon>
        <taxon>Pleosporomycetidae</taxon>
        <taxon>Pleosporales</taxon>
        <taxon>Melanommataceae</taxon>
        <taxon>Melanomma</taxon>
    </lineage>
</organism>
<proteinExistence type="predicted"/>
<evidence type="ECO:0000259" key="2">
    <source>
        <dbReference type="Pfam" id="PF01926"/>
    </source>
</evidence>
<accession>A0A6A6XLQ1</accession>
<reference evidence="3" key="1">
    <citation type="journal article" date="2020" name="Stud. Mycol.">
        <title>101 Dothideomycetes genomes: a test case for predicting lifestyles and emergence of pathogens.</title>
        <authorList>
            <person name="Haridas S."/>
            <person name="Albert R."/>
            <person name="Binder M."/>
            <person name="Bloem J."/>
            <person name="Labutti K."/>
            <person name="Salamov A."/>
            <person name="Andreopoulos B."/>
            <person name="Baker S."/>
            <person name="Barry K."/>
            <person name="Bills G."/>
            <person name="Bluhm B."/>
            <person name="Cannon C."/>
            <person name="Castanera R."/>
            <person name="Culley D."/>
            <person name="Daum C."/>
            <person name="Ezra D."/>
            <person name="Gonzalez J."/>
            <person name="Henrissat B."/>
            <person name="Kuo A."/>
            <person name="Liang C."/>
            <person name="Lipzen A."/>
            <person name="Lutzoni F."/>
            <person name="Magnuson J."/>
            <person name="Mondo S."/>
            <person name="Nolan M."/>
            <person name="Ohm R."/>
            <person name="Pangilinan J."/>
            <person name="Park H.-J."/>
            <person name="Ramirez L."/>
            <person name="Alfaro M."/>
            <person name="Sun H."/>
            <person name="Tritt A."/>
            <person name="Yoshinaga Y."/>
            <person name="Zwiers L.-H."/>
            <person name="Turgeon B."/>
            <person name="Goodwin S."/>
            <person name="Spatafora J."/>
            <person name="Crous P."/>
            <person name="Grigoriev I."/>
        </authorList>
    </citation>
    <scope>NUCLEOTIDE SEQUENCE</scope>
    <source>
        <strain evidence="3">CBS 109.77</strain>
    </source>
</reference>
<protein>
    <recommendedName>
        <fullName evidence="2">G domain-containing protein</fullName>
    </recommendedName>
</protein>
<evidence type="ECO:0000256" key="1">
    <source>
        <dbReference type="SAM" id="Coils"/>
    </source>
</evidence>
<dbReference type="Pfam" id="PF01926">
    <property type="entry name" value="MMR_HSR1"/>
    <property type="match status" value="1"/>
</dbReference>
<dbReference type="GO" id="GO:0005525">
    <property type="term" value="F:GTP binding"/>
    <property type="evidence" value="ECO:0007669"/>
    <property type="project" value="InterPro"/>
</dbReference>
<sequence>METDVVIAVMGMTGVGKSTFIKNITGCQDIIIGHGLTSETSDVKGYTFSSNNIHYTLVDTPGFNDTFESDQVITEKILEWLESSYRAGMRLNGILYLHSIALPKMQGSAFENLCMFKKLCGDNTLSHVVMGTTFWNHTELAVGEKRERELTQDNRFWGRMMKEGSRILRLKDDATSALEALVEVSKGSKVTLQAQNEMVEEGKTVEQTTAAQFVASCTRDSRGSWQSEVLQKQRDEARKRMEKLEEMRAQLDSGDEILSKVRKQAEEERAR</sequence>
<name>A0A6A6XLQ1_9PLEO</name>
<gene>
    <name evidence="3" type="ORF">K505DRAFT_195785</name>
</gene>
<evidence type="ECO:0000313" key="3">
    <source>
        <dbReference type="EMBL" id="KAF2796477.1"/>
    </source>
</evidence>
<dbReference type="InterPro" id="IPR006073">
    <property type="entry name" value="GTP-bd"/>
</dbReference>
<feature type="domain" description="G" evidence="2">
    <location>
        <begin position="7"/>
        <end position="87"/>
    </location>
</feature>
<dbReference type="SUPFAM" id="SSF52540">
    <property type="entry name" value="P-loop containing nucleoside triphosphate hydrolases"/>
    <property type="match status" value="1"/>
</dbReference>
<dbReference type="OrthoDB" id="8954335at2759"/>
<feature type="coiled-coil region" evidence="1">
    <location>
        <begin position="227"/>
        <end position="254"/>
    </location>
</feature>
<dbReference type="CDD" id="cd00882">
    <property type="entry name" value="Ras_like_GTPase"/>
    <property type="match status" value="1"/>
</dbReference>